<feature type="repeat" description="PPR" evidence="3">
    <location>
        <begin position="134"/>
        <end position="168"/>
    </location>
</feature>
<feature type="repeat" description="PPR" evidence="3">
    <location>
        <begin position="169"/>
        <end position="203"/>
    </location>
</feature>
<dbReference type="InterPro" id="IPR029063">
    <property type="entry name" value="SAM-dependent_MTases_sf"/>
</dbReference>
<dbReference type="InterPro" id="IPR011990">
    <property type="entry name" value="TPR-like_helical_dom_sf"/>
</dbReference>
<dbReference type="Gene3D" id="3.40.50.150">
    <property type="entry name" value="Vaccinia Virus protein VP39"/>
    <property type="match status" value="1"/>
</dbReference>
<keyword evidence="1" id="KW-0677">Repeat</keyword>
<keyword evidence="2" id="KW-0413">Isomerase</keyword>
<feature type="repeat" description="PPR" evidence="3">
    <location>
        <begin position="241"/>
        <end position="275"/>
    </location>
</feature>
<evidence type="ECO:0000256" key="4">
    <source>
        <dbReference type="SAM" id="MobiDB-lite"/>
    </source>
</evidence>
<dbReference type="GO" id="GO:0070475">
    <property type="term" value="P:rRNA base methylation"/>
    <property type="evidence" value="ECO:0007669"/>
    <property type="project" value="InterPro"/>
</dbReference>
<gene>
    <name evidence="6" type="ORF">PGLA1383_LOCUS53361</name>
</gene>
<evidence type="ECO:0000256" key="1">
    <source>
        <dbReference type="ARBA" id="ARBA00022737"/>
    </source>
</evidence>
<accession>A0A813HK16</accession>
<dbReference type="SUPFAM" id="SSF53335">
    <property type="entry name" value="S-adenosyl-L-methionine-dependent methyltransferases"/>
    <property type="match status" value="1"/>
</dbReference>
<dbReference type="PROSITE" id="PS51375">
    <property type="entry name" value="PPR"/>
    <property type="match status" value="7"/>
</dbReference>
<feature type="repeat" description="PPR" evidence="3">
    <location>
        <begin position="204"/>
        <end position="240"/>
    </location>
</feature>
<dbReference type="OrthoDB" id="440666at2759"/>
<dbReference type="Pfam" id="PF01535">
    <property type="entry name" value="PPR"/>
    <property type="match status" value="1"/>
</dbReference>
<dbReference type="Proteomes" id="UP000654075">
    <property type="component" value="Unassembled WGS sequence"/>
</dbReference>
<dbReference type="AlphaFoldDB" id="A0A813HK16"/>
<evidence type="ECO:0000256" key="2">
    <source>
        <dbReference type="PROSITE-ProRule" id="PRU00278"/>
    </source>
</evidence>
<sequence length="895" mass="98070">MEIHRTGSCAFPTPGCLTRGLPQGESHGKRADFAKNPLPAFGCEMHPLPTSLMAATSLGPSSRRGPSDASRSFHSKGASWQDALGQLSKELSLNGRQPSVVKYNELLGACSRGKSWGQAVGVLAAMVARASEPDVISFSTVLNACARCSRWQQALGGLAEMGKVLLEPNVISYNSAVTACEKGLQWQLALGVLGQMTQKALQPDVISCNAAISACEKGASGGWAKALHLMKDMSRKGLERDTISYSAAISACEKGERWDQALALLSEMRLHALQFDLTSYNAAISACAKGGQWQSALGLMAEMQSLGYKPDVISYGAAISACEKGGRWEDAILLLMEMRTKELRPDVIHYTAVITACRRSGQWLRALELFNSMGRFRVDRNLVTYREAIGACETGLNWAVALDLLRESTQRANLELSGSAAFRAAVELCHACKQWAMALELITALLGRKVETCATLGVPYVHIVQAGSSIDCFKHVVLVLLLQQMMSETTEFTYVDTHAGRGVYDLTSKGAMQFQMFEDGLLKMDRWRAQGVDLPAPIAEYLAKQRGINRESDPSAALEIYLGSPVLAQQWLRPQDRMLVFDVSPDVHAALEKSVRQFAPPNGPADVRALQEESYNWLMQAPDDFLSGPGLVLIDPPYEPYSEYMAWNLVLLRRLRERWPTSCIAVWFPCFDAEQTTELYHCVRDLQLGAALVAQLTVRGLGKERLPSSGMLLVNPPAQAAELLESVLPFLGSMLEQKEGGVLTSVRWFHKDIWERARKRSEGMLADQKGGALCYRESLPRPECKVAACAQVKIRRVQVNTEDKIMRCYQAMAAGGGTDCHGFLLGASLGRFMTLAKEKSDAVDSKDGGDLGWITRGKVEPRLDVVAFATPRGGCSPPFRVKPACFQLVFVEDRR</sequence>
<keyword evidence="2" id="KW-0697">Rotamase</keyword>
<name>A0A813HK16_POLGL</name>
<dbReference type="InterPro" id="IPR007473">
    <property type="entry name" value="RlmJ"/>
</dbReference>
<dbReference type="InterPro" id="IPR000297">
    <property type="entry name" value="PPIase_PpiC"/>
</dbReference>
<feature type="region of interest" description="Disordered" evidence="4">
    <location>
        <begin position="52"/>
        <end position="75"/>
    </location>
</feature>
<evidence type="ECO:0000313" key="6">
    <source>
        <dbReference type="EMBL" id="CAE8638083.1"/>
    </source>
</evidence>
<protein>
    <recommendedName>
        <fullName evidence="5">PpiC domain-containing protein</fullName>
    </recommendedName>
</protein>
<feature type="domain" description="PpiC" evidence="5">
    <location>
        <begin position="789"/>
        <end position="881"/>
    </location>
</feature>
<dbReference type="GO" id="GO:0008649">
    <property type="term" value="F:rRNA methyltransferase activity"/>
    <property type="evidence" value="ECO:0007669"/>
    <property type="project" value="InterPro"/>
</dbReference>
<dbReference type="Pfam" id="PF13041">
    <property type="entry name" value="PPR_2"/>
    <property type="match status" value="1"/>
</dbReference>
<dbReference type="Pfam" id="PF13812">
    <property type="entry name" value="PPR_3"/>
    <property type="match status" value="2"/>
</dbReference>
<proteinExistence type="predicted"/>
<evidence type="ECO:0000256" key="3">
    <source>
        <dbReference type="PROSITE-ProRule" id="PRU00708"/>
    </source>
</evidence>
<dbReference type="NCBIfam" id="TIGR00756">
    <property type="entry name" value="PPR"/>
    <property type="match status" value="3"/>
</dbReference>
<comment type="caution">
    <text evidence="6">The sequence shown here is derived from an EMBL/GenBank/DDBJ whole genome shotgun (WGS) entry which is preliminary data.</text>
</comment>
<dbReference type="SUPFAM" id="SSF54534">
    <property type="entry name" value="FKBP-like"/>
    <property type="match status" value="1"/>
</dbReference>
<feature type="repeat" description="PPR" evidence="3">
    <location>
        <begin position="311"/>
        <end position="345"/>
    </location>
</feature>
<feature type="repeat" description="PPR" evidence="3">
    <location>
        <begin position="346"/>
        <end position="380"/>
    </location>
</feature>
<dbReference type="InterPro" id="IPR046357">
    <property type="entry name" value="PPIase_dom_sf"/>
</dbReference>
<dbReference type="PANTHER" id="PTHR47936">
    <property type="entry name" value="PPR_LONG DOMAIN-CONTAINING PROTEIN"/>
    <property type="match status" value="1"/>
</dbReference>
<dbReference type="GO" id="GO:0003755">
    <property type="term" value="F:peptidyl-prolyl cis-trans isomerase activity"/>
    <property type="evidence" value="ECO:0007669"/>
    <property type="project" value="UniProtKB-KW"/>
</dbReference>
<reference evidence="6" key="1">
    <citation type="submission" date="2021-02" db="EMBL/GenBank/DDBJ databases">
        <authorList>
            <person name="Dougan E. K."/>
            <person name="Rhodes N."/>
            <person name="Thang M."/>
            <person name="Chan C."/>
        </authorList>
    </citation>
    <scope>NUCLEOTIDE SEQUENCE</scope>
</reference>
<evidence type="ECO:0000259" key="5">
    <source>
        <dbReference type="PROSITE" id="PS50198"/>
    </source>
</evidence>
<dbReference type="EMBL" id="CAJNNV010031857">
    <property type="protein sequence ID" value="CAE8638083.1"/>
    <property type="molecule type" value="Genomic_DNA"/>
</dbReference>
<dbReference type="PANTHER" id="PTHR47936:SF1">
    <property type="entry name" value="PENTATRICOPEPTIDE REPEAT-CONTAINING PROTEIN GUN1, CHLOROPLASTIC"/>
    <property type="match status" value="1"/>
</dbReference>
<dbReference type="Pfam" id="PF00639">
    <property type="entry name" value="Rotamase"/>
    <property type="match status" value="1"/>
</dbReference>
<dbReference type="Gene3D" id="1.25.40.10">
    <property type="entry name" value="Tetratricopeptide repeat domain"/>
    <property type="match status" value="3"/>
</dbReference>
<feature type="repeat" description="PPR" evidence="3">
    <location>
        <begin position="276"/>
        <end position="310"/>
    </location>
</feature>
<dbReference type="Pfam" id="PF04378">
    <property type="entry name" value="RsmJ"/>
    <property type="match status" value="1"/>
</dbReference>
<dbReference type="InterPro" id="IPR002885">
    <property type="entry name" value="PPR_rpt"/>
</dbReference>
<dbReference type="PROSITE" id="PS50198">
    <property type="entry name" value="PPIC_PPIASE_2"/>
    <property type="match status" value="1"/>
</dbReference>
<organism evidence="6 7">
    <name type="scientific">Polarella glacialis</name>
    <name type="common">Dinoflagellate</name>
    <dbReference type="NCBI Taxonomy" id="89957"/>
    <lineage>
        <taxon>Eukaryota</taxon>
        <taxon>Sar</taxon>
        <taxon>Alveolata</taxon>
        <taxon>Dinophyceae</taxon>
        <taxon>Suessiales</taxon>
        <taxon>Suessiaceae</taxon>
        <taxon>Polarella</taxon>
    </lineage>
</organism>
<keyword evidence="7" id="KW-1185">Reference proteome</keyword>
<evidence type="ECO:0000313" key="7">
    <source>
        <dbReference type="Proteomes" id="UP000654075"/>
    </source>
</evidence>
<dbReference type="Gene3D" id="3.10.50.40">
    <property type="match status" value="1"/>
</dbReference>
<feature type="region of interest" description="Disordered" evidence="4">
    <location>
        <begin position="14"/>
        <end position="33"/>
    </location>
</feature>